<comment type="caution">
    <text evidence="1">The sequence shown here is derived from an EMBL/GenBank/DDBJ whole genome shotgun (WGS) entry which is preliminary data.</text>
</comment>
<dbReference type="EMBL" id="MDYM01000039">
    <property type="protein sequence ID" value="OQD59944.1"/>
    <property type="molecule type" value="Genomic_DNA"/>
</dbReference>
<name>A0A1V6N5K2_PENPO</name>
<proteinExistence type="predicted"/>
<reference evidence="2" key="1">
    <citation type="journal article" date="2017" name="Nat. Microbiol.">
        <title>Global analysis of biosynthetic gene clusters reveals vast potential of secondary metabolite production in Penicillium species.</title>
        <authorList>
            <person name="Nielsen J.C."/>
            <person name="Grijseels S."/>
            <person name="Prigent S."/>
            <person name="Ji B."/>
            <person name="Dainat J."/>
            <person name="Nielsen K.F."/>
            <person name="Frisvad J.C."/>
            <person name="Workman M."/>
            <person name="Nielsen J."/>
        </authorList>
    </citation>
    <scope>NUCLEOTIDE SEQUENCE [LARGE SCALE GENOMIC DNA]</scope>
    <source>
        <strain evidence="2">IBT 4502</strain>
    </source>
</reference>
<organism evidence="1 2">
    <name type="scientific">Penicillium polonicum</name>
    <dbReference type="NCBI Taxonomy" id="60169"/>
    <lineage>
        <taxon>Eukaryota</taxon>
        <taxon>Fungi</taxon>
        <taxon>Dikarya</taxon>
        <taxon>Ascomycota</taxon>
        <taxon>Pezizomycotina</taxon>
        <taxon>Eurotiomycetes</taxon>
        <taxon>Eurotiomycetidae</taxon>
        <taxon>Eurotiales</taxon>
        <taxon>Aspergillaceae</taxon>
        <taxon>Penicillium</taxon>
    </lineage>
</organism>
<gene>
    <name evidence="1" type="ORF">PENPOL_c039G04905</name>
</gene>
<evidence type="ECO:0000313" key="2">
    <source>
        <dbReference type="Proteomes" id="UP000191408"/>
    </source>
</evidence>
<dbReference type="Proteomes" id="UP000191408">
    <property type="component" value="Unassembled WGS sequence"/>
</dbReference>
<protein>
    <submittedName>
        <fullName evidence="1">Uncharacterized protein</fullName>
    </submittedName>
</protein>
<keyword evidence="2" id="KW-1185">Reference proteome</keyword>
<accession>A0A1V6N5K2</accession>
<sequence length="12" mass="1460">MKDLTYKELAFT</sequence>
<evidence type="ECO:0000313" key="1">
    <source>
        <dbReference type="EMBL" id="OQD59944.1"/>
    </source>
</evidence>